<reference evidence="2 3" key="1">
    <citation type="journal article" date="2016" name="Nat. Commun.">
        <title>Thousands of microbial genomes shed light on interconnected biogeochemical processes in an aquifer system.</title>
        <authorList>
            <person name="Anantharaman K."/>
            <person name="Brown C.T."/>
            <person name="Hug L.A."/>
            <person name="Sharon I."/>
            <person name="Castelle C.J."/>
            <person name="Probst A.J."/>
            <person name="Thomas B.C."/>
            <person name="Singh A."/>
            <person name="Wilkins M.J."/>
            <person name="Karaoz U."/>
            <person name="Brodie E.L."/>
            <person name="Williams K.H."/>
            <person name="Hubbard S.S."/>
            <person name="Banfield J.F."/>
        </authorList>
    </citation>
    <scope>NUCLEOTIDE SEQUENCE [LARGE SCALE GENOMIC DNA]</scope>
</reference>
<sequence>MEFSKWKNIFIVLIAIAVLASGAAFALENKKLLVKKTVVVESSPKNSETLIKNEVLPPPPPPPEKLANPPLVIKAIYVTAWSASSKSYLNYLSRLFENTEINAVVVDIKGSDGRTGIYNTDNVVNFLHSQNIYVIGRIAVFEDPVFAKMKPELAVFDISKAAQEGEPRLWRDNNGLEWLDPSSKDVWDYNVSLAKDSLHNHGFDEINFDYVRFPTDGKTANMGFPIYDGKISKQEVIKSFFSYLRANLYNSKISVDLFGLTTVNTDDMGIGQVITDAFANFDYVCPMVYPSHYANGFIGFAKPAEHPYEVIKYSLDSAMLKKDPLYFSKLRPWLQDFNMGAYYTADMVKQEIKATQDSLKENYYGFMLWNPSNIYTQNAVLRPD</sequence>
<dbReference type="Proteomes" id="UP000178650">
    <property type="component" value="Unassembled WGS sequence"/>
</dbReference>
<dbReference type="InterPro" id="IPR025275">
    <property type="entry name" value="DUF4015"/>
</dbReference>
<comment type="caution">
    <text evidence="2">The sequence shown here is derived from an EMBL/GenBank/DDBJ whole genome shotgun (WGS) entry which is preliminary data.</text>
</comment>
<accession>A0A1G2IX35</accession>
<dbReference type="STRING" id="1802223.A2358_03230"/>
<dbReference type="SUPFAM" id="SSF51445">
    <property type="entry name" value="(Trans)glycosidases"/>
    <property type="match status" value="2"/>
</dbReference>
<dbReference type="AlphaFoldDB" id="A0A1G2IX35"/>
<name>A0A1G2IX35_9BACT</name>
<evidence type="ECO:0000313" key="3">
    <source>
        <dbReference type="Proteomes" id="UP000178650"/>
    </source>
</evidence>
<evidence type="ECO:0000259" key="1">
    <source>
        <dbReference type="Pfam" id="PF13200"/>
    </source>
</evidence>
<dbReference type="EMBL" id="MHPJ01000005">
    <property type="protein sequence ID" value="OGZ79262.1"/>
    <property type="molecule type" value="Genomic_DNA"/>
</dbReference>
<dbReference type="Pfam" id="PF13200">
    <property type="entry name" value="DUF4015"/>
    <property type="match status" value="1"/>
</dbReference>
<protein>
    <recommendedName>
        <fullName evidence="1">DUF4015 domain-containing protein</fullName>
    </recommendedName>
</protein>
<organism evidence="2 3">
    <name type="scientific">Candidatus Staskawiczbacteria bacterium RIFOXYB1_FULL_37_44</name>
    <dbReference type="NCBI Taxonomy" id="1802223"/>
    <lineage>
        <taxon>Bacteria</taxon>
        <taxon>Candidatus Staskawicziibacteriota</taxon>
    </lineage>
</organism>
<proteinExistence type="predicted"/>
<dbReference type="InterPro" id="IPR017853">
    <property type="entry name" value="GH"/>
</dbReference>
<feature type="domain" description="DUF4015" evidence="1">
    <location>
        <begin position="75"/>
        <end position="375"/>
    </location>
</feature>
<gene>
    <name evidence="2" type="ORF">A2358_03230</name>
</gene>
<evidence type="ECO:0000313" key="2">
    <source>
        <dbReference type="EMBL" id="OGZ79262.1"/>
    </source>
</evidence>